<proteinExistence type="predicted"/>
<dbReference type="SMART" id="SM00248">
    <property type="entry name" value="ANK"/>
    <property type="match status" value="7"/>
</dbReference>
<evidence type="ECO:0000256" key="3">
    <source>
        <dbReference type="PROSITE-ProRule" id="PRU00023"/>
    </source>
</evidence>
<protein>
    <submittedName>
        <fullName evidence="5">Uncharacterized protein</fullName>
    </submittedName>
</protein>
<evidence type="ECO:0000256" key="1">
    <source>
        <dbReference type="ARBA" id="ARBA00022737"/>
    </source>
</evidence>
<feature type="region of interest" description="Disordered" evidence="4">
    <location>
        <begin position="389"/>
        <end position="411"/>
    </location>
</feature>
<accession>A0A814JJU0</accession>
<dbReference type="Gene3D" id="1.25.40.20">
    <property type="entry name" value="Ankyrin repeat-containing domain"/>
    <property type="match status" value="2"/>
</dbReference>
<organism evidence="5 7">
    <name type="scientific">Adineta steineri</name>
    <dbReference type="NCBI Taxonomy" id="433720"/>
    <lineage>
        <taxon>Eukaryota</taxon>
        <taxon>Metazoa</taxon>
        <taxon>Spiralia</taxon>
        <taxon>Gnathifera</taxon>
        <taxon>Rotifera</taxon>
        <taxon>Eurotatoria</taxon>
        <taxon>Bdelloidea</taxon>
        <taxon>Adinetida</taxon>
        <taxon>Adinetidae</taxon>
        <taxon>Adineta</taxon>
    </lineage>
</organism>
<dbReference type="InterPro" id="IPR050745">
    <property type="entry name" value="Multifunctional_regulatory"/>
</dbReference>
<feature type="compositionally biased region" description="Polar residues" evidence="4">
    <location>
        <begin position="325"/>
        <end position="335"/>
    </location>
</feature>
<evidence type="ECO:0000313" key="5">
    <source>
        <dbReference type="EMBL" id="CAF1038646.1"/>
    </source>
</evidence>
<dbReference type="Pfam" id="PF12796">
    <property type="entry name" value="Ank_2"/>
    <property type="match status" value="3"/>
</dbReference>
<gene>
    <name evidence="5" type="ORF">IZO911_LOCUS19664</name>
    <name evidence="6" type="ORF">KXQ929_LOCUS35545</name>
</gene>
<dbReference type="Proteomes" id="UP000663860">
    <property type="component" value="Unassembled WGS sequence"/>
</dbReference>
<feature type="compositionally biased region" description="Basic and acidic residues" evidence="4">
    <location>
        <begin position="389"/>
        <end position="405"/>
    </location>
</feature>
<feature type="repeat" description="ANK" evidence="3">
    <location>
        <begin position="136"/>
        <end position="168"/>
    </location>
</feature>
<dbReference type="PANTHER" id="PTHR24189:SF50">
    <property type="entry name" value="ANKYRIN REPEAT AND SOCS BOX PROTEIN 2"/>
    <property type="match status" value="1"/>
</dbReference>
<evidence type="ECO:0000313" key="6">
    <source>
        <dbReference type="EMBL" id="CAF4119298.1"/>
    </source>
</evidence>
<comment type="caution">
    <text evidence="5">The sequence shown here is derived from an EMBL/GenBank/DDBJ whole genome shotgun (WGS) entry which is preliminary data.</text>
</comment>
<dbReference type="PROSITE" id="PS50088">
    <property type="entry name" value="ANK_REPEAT"/>
    <property type="match status" value="3"/>
</dbReference>
<dbReference type="PANTHER" id="PTHR24189">
    <property type="entry name" value="MYOTROPHIN"/>
    <property type="match status" value="1"/>
</dbReference>
<dbReference type="SUPFAM" id="SSF48403">
    <property type="entry name" value="Ankyrin repeat"/>
    <property type="match status" value="1"/>
</dbReference>
<sequence>MPNLLSHLFKRNLSALHAAILVNNTNKIRHILNVEQNCINKQLDSAGDTALLLAIKYTTPSTVKLLLKHGAHPDQPNFVTHQTPLSLLASTIYEDDQEHEANVALEMATILLDHDADVDKTSSFYYIDENDKEYMVNETPLMTAVRTKNIPMATLLLDSKANINYIDKQTGSRPIHLSIINGDEEMFDLLENAGASCRTGVINDDNTLLHWFCSNDANDQHGSLLKKLIDICCDVNAENNLQRTPLMLAAQLNMINTCETLINASADVDKVDDRGNRAIDLAELGSECFRLLLHTTHVQQMKSSSHQQKNRILCTKHVVSHRSLFSPTNESKQYFNDNKNKVKNDSSNTTNENQKHHSSNHRCRQQDNDSTYKRMWKKILNRKQAIMRTKDLSSQKTKDNYEHTINHNHVY</sequence>
<reference evidence="5" key="1">
    <citation type="submission" date="2021-02" db="EMBL/GenBank/DDBJ databases">
        <authorList>
            <person name="Nowell W R."/>
        </authorList>
    </citation>
    <scope>NUCLEOTIDE SEQUENCE</scope>
</reference>
<feature type="region of interest" description="Disordered" evidence="4">
    <location>
        <begin position="325"/>
        <end position="371"/>
    </location>
</feature>
<evidence type="ECO:0000256" key="2">
    <source>
        <dbReference type="ARBA" id="ARBA00023043"/>
    </source>
</evidence>
<dbReference type="EMBL" id="CAJOBB010005190">
    <property type="protein sequence ID" value="CAF4119298.1"/>
    <property type="molecule type" value="Genomic_DNA"/>
</dbReference>
<dbReference type="InterPro" id="IPR002110">
    <property type="entry name" value="Ankyrin_rpt"/>
</dbReference>
<name>A0A814JJU0_9BILA</name>
<dbReference type="EMBL" id="CAJNOE010000198">
    <property type="protein sequence ID" value="CAF1038646.1"/>
    <property type="molecule type" value="Genomic_DNA"/>
</dbReference>
<evidence type="ECO:0000256" key="4">
    <source>
        <dbReference type="SAM" id="MobiDB-lite"/>
    </source>
</evidence>
<dbReference type="Proteomes" id="UP000663868">
    <property type="component" value="Unassembled WGS sequence"/>
</dbReference>
<feature type="repeat" description="ANK" evidence="3">
    <location>
        <begin position="46"/>
        <end position="78"/>
    </location>
</feature>
<dbReference type="AlphaFoldDB" id="A0A814JJU0"/>
<evidence type="ECO:0000313" key="7">
    <source>
        <dbReference type="Proteomes" id="UP000663860"/>
    </source>
</evidence>
<keyword evidence="1" id="KW-0677">Repeat</keyword>
<keyword evidence="2 3" id="KW-0040">ANK repeat</keyword>
<dbReference type="InterPro" id="IPR036770">
    <property type="entry name" value="Ankyrin_rpt-contain_sf"/>
</dbReference>
<feature type="repeat" description="ANK" evidence="3">
    <location>
        <begin position="241"/>
        <end position="273"/>
    </location>
</feature>